<organism evidence="1 2">
    <name type="scientific">Siccibacter colletis</name>
    <dbReference type="NCBI Taxonomy" id="1505757"/>
    <lineage>
        <taxon>Bacteria</taxon>
        <taxon>Pseudomonadati</taxon>
        <taxon>Pseudomonadota</taxon>
        <taxon>Gammaproteobacteria</taxon>
        <taxon>Enterobacterales</taxon>
        <taxon>Enterobacteriaceae</taxon>
        <taxon>Siccibacter</taxon>
    </lineage>
</organism>
<keyword evidence="2" id="KW-1185">Reference proteome</keyword>
<dbReference type="RefSeq" id="WP_152548335.1">
    <property type="nucleotide sequence ID" value="NZ_CP074352.1"/>
</dbReference>
<evidence type="ECO:0000313" key="1">
    <source>
        <dbReference type="EMBL" id="UYU30290.1"/>
    </source>
</evidence>
<sequence>MSNFPQEVLSDLTLTIGKVVIAIGTQSIHCAIETIIDAGICLLFSIGGNMVTELEISLAIAYAPSINHVIKTACLVIRLAVLKRYGIIKPTSRRTL</sequence>
<accession>A0ABY6J8Z5</accession>
<evidence type="ECO:0000313" key="2">
    <source>
        <dbReference type="Proteomes" id="UP001156318"/>
    </source>
</evidence>
<reference evidence="1 2" key="1">
    <citation type="submission" date="2021-05" db="EMBL/GenBank/DDBJ databases">
        <title>Isolation, identification, and the growth promoting effects of Pantoea dispersa strain YSD J2 from the aboveground leaves of Cyperus esculentus L.Var. Sativus.</title>
        <authorList>
            <person name="Wang S."/>
            <person name="Tang X.M."/>
            <person name="Huang Y.N."/>
        </authorList>
    </citation>
    <scope>NUCLEOTIDE SEQUENCE [LARGE SCALE GENOMIC DNA]</scope>
    <source>
        <strain evidence="2">YSD YN2</strain>
    </source>
</reference>
<dbReference type="Proteomes" id="UP001156318">
    <property type="component" value="Chromosome"/>
</dbReference>
<dbReference type="EMBL" id="CP074352">
    <property type="protein sequence ID" value="UYU30290.1"/>
    <property type="molecule type" value="Genomic_DNA"/>
</dbReference>
<proteinExistence type="predicted"/>
<protein>
    <submittedName>
        <fullName evidence="1">Uncharacterized protein</fullName>
    </submittedName>
</protein>
<gene>
    <name evidence="1" type="ORF">KFZ77_10275</name>
</gene>
<name>A0ABY6J8Z5_9ENTR</name>